<dbReference type="AlphaFoldDB" id="A0A438IBX1"/>
<proteinExistence type="predicted"/>
<accession>A0A438IBX1</accession>
<feature type="region of interest" description="Disordered" evidence="1">
    <location>
        <begin position="225"/>
        <end position="298"/>
    </location>
</feature>
<feature type="compositionally biased region" description="Basic and acidic residues" evidence="1">
    <location>
        <begin position="225"/>
        <end position="238"/>
    </location>
</feature>
<evidence type="ECO:0008006" key="4">
    <source>
        <dbReference type="Google" id="ProtNLM"/>
    </source>
</evidence>
<feature type="compositionally biased region" description="Basic and acidic residues" evidence="1">
    <location>
        <begin position="246"/>
        <end position="255"/>
    </location>
</feature>
<evidence type="ECO:0000313" key="2">
    <source>
        <dbReference type="EMBL" id="RVW94201.1"/>
    </source>
</evidence>
<organism evidence="2 3">
    <name type="scientific">Vitis vinifera</name>
    <name type="common">Grape</name>
    <dbReference type="NCBI Taxonomy" id="29760"/>
    <lineage>
        <taxon>Eukaryota</taxon>
        <taxon>Viridiplantae</taxon>
        <taxon>Streptophyta</taxon>
        <taxon>Embryophyta</taxon>
        <taxon>Tracheophyta</taxon>
        <taxon>Spermatophyta</taxon>
        <taxon>Magnoliopsida</taxon>
        <taxon>eudicotyledons</taxon>
        <taxon>Gunneridae</taxon>
        <taxon>Pentapetalae</taxon>
        <taxon>rosids</taxon>
        <taxon>Vitales</taxon>
        <taxon>Vitaceae</taxon>
        <taxon>Viteae</taxon>
        <taxon>Vitis</taxon>
    </lineage>
</organism>
<feature type="compositionally biased region" description="Polar residues" evidence="1">
    <location>
        <begin position="282"/>
        <end position="295"/>
    </location>
</feature>
<evidence type="ECO:0000313" key="3">
    <source>
        <dbReference type="Proteomes" id="UP000288805"/>
    </source>
</evidence>
<protein>
    <recommendedName>
        <fullName evidence="4">DUF4283 domain-containing protein</fullName>
    </recommendedName>
</protein>
<gene>
    <name evidence="2" type="ORF">CK203_034807</name>
</gene>
<feature type="region of interest" description="Disordered" evidence="1">
    <location>
        <begin position="311"/>
        <end position="343"/>
    </location>
</feature>
<comment type="caution">
    <text evidence="2">The sequence shown here is derived from an EMBL/GenBank/DDBJ whole genome shotgun (WGS) entry which is preliminary data.</text>
</comment>
<reference evidence="2 3" key="1">
    <citation type="journal article" date="2018" name="PLoS Genet.">
        <title>Population sequencing reveals clonal diversity and ancestral inbreeding in the grapevine cultivar Chardonnay.</title>
        <authorList>
            <person name="Roach M.J."/>
            <person name="Johnson D.L."/>
            <person name="Bohlmann J."/>
            <person name="van Vuuren H.J."/>
            <person name="Jones S.J."/>
            <person name="Pretorius I.S."/>
            <person name="Schmidt S.A."/>
            <person name="Borneman A.R."/>
        </authorList>
    </citation>
    <scope>NUCLEOTIDE SEQUENCE [LARGE SCALE GENOMIC DNA]</scope>
    <source>
        <strain evidence="3">cv. Chardonnay</strain>
        <tissue evidence="2">Leaf</tissue>
    </source>
</reference>
<name>A0A438IBX1_VITVI</name>
<dbReference type="EMBL" id="QGNW01000123">
    <property type="protein sequence ID" value="RVW94201.1"/>
    <property type="molecule type" value="Genomic_DNA"/>
</dbReference>
<sequence>MPRTLKVSVERKTFLVRFEGEARGKWCSLTECSRGSVYALGFEKEEVGWMIEHLMKAIEMKNFMGFNRKFEGKTKVHLMEVCFNNHGRFIRLLEFASNRKSTFLVILEGENGRGWENLKIVLSSMLVVPSSSTDENGRQCREKGTFHKIRALAKRLGHKGVVTIIPFSGGKGLFFVETIEEALPLHDLRFIRIKGGPTILLRRWSPKENSVIEGKFREVAGKEDVREMGESTRQKLEPHSWIGGRKRAEEAKSTVDGDVWVGEDKAQSNVEDGLRASKQGRRTQSPLKPSPQVETNLGRKRGVSLFGPLSLLGQEMGGKQPISMKGSLRRDDPSAKGKGKVGYEASEAQVRGSVLNCGSKKLWNAPFPPSSSCRQGGQS</sequence>
<evidence type="ECO:0000256" key="1">
    <source>
        <dbReference type="SAM" id="MobiDB-lite"/>
    </source>
</evidence>
<dbReference type="Proteomes" id="UP000288805">
    <property type="component" value="Unassembled WGS sequence"/>
</dbReference>